<dbReference type="AlphaFoldDB" id="A0AAW0QJB6"/>
<dbReference type="PANTHER" id="PTHR42973:SF39">
    <property type="entry name" value="FAD-BINDING PCMH-TYPE DOMAIN-CONTAINING PROTEIN"/>
    <property type="match status" value="1"/>
</dbReference>
<dbReference type="Pfam" id="PF08031">
    <property type="entry name" value="BBE"/>
    <property type="match status" value="1"/>
</dbReference>
<dbReference type="InterPro" id="IPR036318">
    <property type="entry name" value="FAD-bd_PCMH-like_sf"/>
</dbReference>
<dbReference type="InterPro" id="IPR050416">
    <property type="entry name" value="FAD-linked_Oxidoreductase"/>
</dbReference>
<dbReference type="InterPro" id="IPR006094">
    <property type="entry name" value="Oxid_FAD_bind_N"/>
</dbReference>
<evidence type="ECO:0000256" key="6">
    <source>
        <dbReference type="SAM" id="SignalP"/>
    </source>
</evidence>
<dbReference type="GO" id="GO:0016491">
    <property type="term" value="F:oxidoreductase activity"/>
    <property type="evidence" value="ECO:0007669"/>
    <property type="project" value="UniProtKB-KW"/>
</dbReference>
<dbReference type="InterPro" id="IPR016164">
    <property type="entry name" value="FAD-linked_Oxase-like_C"/>
</dbReference>
<protein>
    <recommendedName>
        <fullName evidence="7">FAD-binding PCMH-type domain-containing protein</fullName>
    </recommendedName>
</protein>
<comment type="caution">
    <text evidence="8">The sequence shown here is derived from an EMBL/GenBank/DDBJ whole genome shotgun (WGS) entry which is preliminary data.</text>
</comment>
<dbReference type="Gene3D" id="3.30.43.10">
    <property type="entry name" value="Uridine Diphospho-n-acetylenolpyruvylglucosamine Reductase, domain 2"/>
    <property type="match status" value="1"/>
</dbReference>
<dbReference type="PANTHER" id="PTHR42973">
    <property type="entry name" value="BINDING OXIDOREDUCTASE, PUTATIVE (AFU_ORTHOLOGUE AFUA_1G17690)-RELATED"/>
    <property type="match status" value="1"/>
</dbReference>
<gene>
    <name evidence="8" type="ORF">PG999_008625</name>
</gene>
<dbReference type="SUPFAM" id="SSF55103">
    <property type="entry name" value="FAD-linked oxidases, C-terminal domain"/>
    <property type="match status" value="1"/>
</dbReference>
<name>A0AAW0QJB6_9PEZI</name>
<proteinExistence type="inferred from homology"/>
<feature type="chain" id="PRO_5043844440" description="FAD-binding PCMH-type domain-containing protein" evidence="6">
    <location>
        <begin position="17"/>
        <end position="477"/>
    </location>
</feature>
<evidence type="ECO:0000256" key="5">
    <source>
        <dbReference type="ARBA" id="ARBA00023002"/>
    </source>
</evidence>
<keyword evidence="9" id="KW-1185">Reference proteome</keyword>
<keyword evidence="3" id="KW-0285">Flavoprotein</keyword>
<dbReference type="Pfam" id="PF01565">
    <property type="entry name" value="FAD_binding_4"/>
    <property type="match status" value="1"/>
</dbReference>
<evidence type="ECO:0000256" key="4">
    <source>
        <dbReference type="ARBA" id="ARBA00022827"/>
    </source>
</evidence>
<keyword evidence="4" id="KW-0274">FAD</keyword>
<dbReference type="InterPro" id="IPR016169">
    <property type="entry name" value="FAD-bd_PCMH_sub2"/>
</dbReference>
<dbReference type="Gene3D" id="3.40.462.20">
    <property type="match status" value="1"/>
</dbReference>
<comment type="cofactor">
    <cofactor evidence="1">
        <name>FAD</name>
        <dbReference type="ChEBI" id="CHEBI:57692"/>
    </cofactor>
</comment>
<dbReference type="Gene3D" id="3.30.465.10">
    <property type="match status" value="1"/>
</dbReference>
<dbReference type="GO" id="GO:0071949">
    <property type="term" value="F:FAD binding"/>
    <property type="evidence" value="ECO:0007669"/>
    <property type="project" value="InterPro"/>
</dbReference>
<dbReference type="InterPro" id="IPR016167">
    <property type="entry name" value="FAD-bd_PCMH_sub1"/>
</dbReference>
<dbReference type="InterPro" id="IPR012951">
    <property type="entry name" value="BBE"/>
</dbReference>
<keyword evidence="5" id="KW-0560">Oxidoreductase</keyword>
<evidence type="ECO:0000256" key="3">
    <source>
        <dbReference type="ARBA" id="ARBA00022630"/>
    </source>
</evidence>
<reference evidence="8 9" key="1">
    <citation type="submission" date="2023-01" db="EMBL/GenBank/DDBJ databases">
        <title>Analysis of 21 Apiospora genomes using comparative genomics revels a genus with tremendous synthesis potential of carbohydrate active enzymes and secondary metabolites.</title>
        <authorList>
            <person name="Sorensen T."/>
        </authorList>
    </citation>
    <scope>NUCLEOTIDE SEQUENCE [LARGE SCALE GENOMIC DNA]</scope>
    <source>
        <strain evidence="8 9">CBS 117206</strain>
    </source>
</reference>
<evidence type="ECO:0000256" key="1">
    <source>
        <dbReference type="ARBA" id="ARBA00001974"/>
    </source>
</evidence>
<evidence type="ECO:0000313" key="9">
    <source>
        <dbReference type="Proteomes" id="UP001392437"/>
    </source>
</evidence>
<dbReference type="SUPFAM" id="SSF56176">
    <property type="entry name" value="FAD-binding/transporter-associated domain-like"/>
    <property type="match status" value="1"/>
</dbReference>
<accession>A0AAW0QJB6</accession>
<evidence type="ECO:0000259" key="7">
    <source>
        <dbReference type="PROSITE" id="PS51387"/>
    </source>
</evidence>
<organism evidence="8 9">
    <name type="scientific">Apiospora kogelbergensis</name>
    <dbReference type="NCBI Taxonomy" id="1337665"/>
    <lineage>
        <taxon>Eukaryota</taxon>
        <taxon>Fungi</taxon>
        <taxon>Dikarya</taxon>
        <taxon>Ascomycota</taxon>
        <taxon>Pezizomycotina</taxon>
        <taxon>Sordariomycetes</taxon>
        <taxon>Xylariomycetidae</taxon>
        <taxon>Amphisphaeriales</taxon>
        <taxon>Apiosporaceae</taxon>
        <taxon>Apiospora</taxon>
    </lineage>
</organism>
<evidence type="ECO:0000313" key="8">
    <source>
        <dbReference type="EMBL" id="KAK8105266.1"/>
    </source>
</evidence>
<dbReference type="Proteomes" id="UP001392437">
    <property type="component" value="Unassembled WGS sequence"/>
</dbReference>
<dbReference type="EMBL" id="JAQQWP010000008">
    <property type="protein sequence ID" value="KAK8105266.1"/>
    <property type="molecule type" value="Genomic_DNA"/>
</dbReference>
<dbReference type="InterPro" id="IPR016166">
    <property type="entry name" value="FAD-bd_PCMH"/>
</dbReference>
<dbReference type="PROSITE" id="PS51387">
    <property type="entry name" value="FAD_PCMH"/>
    <property type="match status" value="1"/>
</dbReference>
<keyword evidence="6" id="KW-0732">Signal</keyword>
<feature type="signal peptide" evidence="6">
    <location>
        <begin position="1"/>
        <end position="16"/>
    </location>
</feature>
<evidence type="ECO:0000256" key="2">
    <source>
        <dbReference type="ARBA" id="ARBA00005466"/>
    </source>
</evidence>
<sequence length="477" mass="50857">MRPVTTFTALIALVSGLAVHDVGQDQAERLSHELGSTLSRPGLVSTQAPPRWSTFGAPHPAMVVNVETESDVAITVKYCASKGIPFVAQNGGVGWAATFDLGAHGVLIDLARLNQVTFNADKTRATIGGGARINETIAHASAASALVETGNCNCVGALGAILGGGYGNLMGLYGFGVDNVVSMRVVTADGRIRDVTAASDADLFWALRGAGPNLGIVTSAVVKSYPVSQAGMLAWTGSLIFTPDKLEQVVQAIQDLELKPEMNIFLYFVSGGAPKNEPVILLTPFLYGGNATSGRAAFASLYALGPAADSTAVLPYESWNSGGDGFCTPGGRKPSYTVAMQNLVPSTWRQVWDKYVEFQKLPTAENSVVLMEAYSLTKARSFGSGSAAFSHRDVNFNAVIILWYSDVALDDRAQVVGKAARDLWKATDGLARDATYINFAHGDEPLEVVYGDSLSRLRDIKHRIDPKDNFNQWFNVK</sequence>
<feature type="domain" description="FAD-binding PCMH-type" evidence="7">
    <location>
        <begin position="56"/>
        <end position="227"/>
    </location>
</feature>
<comment type="similarity">
    <text evidence="2">Belongs to the oxygen-dependent FAD-linked oxidoreductase family.</text>
</comment>